<evidence type="ECO:0000313" key="2">
    <source>
        <dbReference type="EMBL" id="MBC2606586.1"/>
    </source>
</evidence>
<dbReference type="InterPro" id="IPR038765">
    <property type="entry name" value="Papain-like_cys_pep_sf"/>
</dbReference>
<gene>
    <name evidence="2" type="ORF">H5P27_11090</name>
</gene>
<dbReference type="Gene3D" id="3.10.620.30">
    <property type="match status" value="1"/>
</dbReference>
<keyword evidence="1" id="KW-0812">Transmembrane</keyword>
<dbReference type="Proteomes" id="UP000526501">
    <property type="component" value="Unassembled WGS sequence"/>
</dbReference>
<keyword evidence="1" id="KW-1133">Transmembrane helix</keyword>
<evidence type="ECO:0000313" key="3">
    <source>
        <dbReference type="Proteomes" id="UP000526501"/>
    </source>
</evidence>
<sequence length="267" mass="29796">MSKSSQRKELVPSGRELIWFIVWLGLALGLVFLAKNFLAWDQQGRGIVEGSDSYVADYPVIEIAEDSEFQAHPQIEFTIDDSRRPRPINHAKSQNALRSVAKVSKGGWSPDSTEEAGDARRIYPEEIRWLQNYLNGVEVHSRQGLGDAYRVAKEFTKQVGEIPYARQTHGWGLPDDTLRRNEGDCADKSLLLAELLISSGIEEVAICIGVSPDYKPGEAGHAWVQAMIGGRLWRIESTNGTMRVANSGSPLDRYETIATIWRHTSTS</sequence>
<protein>
    <submittedName>
        <fullName evidence="2">Transglutaminase family protein</fullName>
    </submittedName>
</protein>
<keyword evidence="3" id="KW-1185">Reference proteome</keyword>
<keyword evidence="1" id="KW-0472">Membrane</keyword>
<proteinExistence type="predicted"/>
<comment type="caution">
    <text evidence="2">The sequence shown here is derived from an EMBL/GenBank/DDBJ whole genome shotgun (WGS) entry which is preliminary data.</text>
</comment>
<feature type="transmembrane region" description="Helical" evidence="1">
    <location>
        <begin position="17"/>
        <end position="38"/>
    </location>
</feature>
<accession>A0A7X1B6J5</accession>
<reference evidence="2 3" key="1">
    <citation type="submission" date="2020-07" db="EMBL/GenBank/DDBJ databases">
        <authorList>
            <person name="Feng X."/>
        </authorList>
    </citation>
    <scope>NUCLEOTIDE SEQUENCE [LARGE SCALE GENOMIC DNA]</scope>
    <source>
        <strain evidence="2 3">JCM23202</strain>
    </source>
</reference>
<name>A0A7X1B6J5_9BACT</name>
<dbReference type="EMBL" id="JACHVC010000012">
    <property type="protein sequence ID" value="MBC2606586.1"/>
    <property type="molecule type" value="Genomic_DNA"/>
</dbReference>
<organism evidence="2 3">
    <name type="scientific">Pelagicoccus albus</name>
    <dbReference type="NCBI Taxonomy" id="415222"/>
    <lineage>
        <taxon>Bacteria</taxon>
        <taxon>Pseudomonadati</taxon>
        <taxon>Verrucomicrobiota</taxon>
        <taxon>Opitutia</taxon>
        <taxon>Puniceicoccales</taxon>
        <taxon>Pelagicoccaceae</taxon>
        <taxon>Pelagicoccus</taxon>
    </lineage>
</organism>
<dbReference type="RefSeq" id="WP_185660456.1">
    <property type="nucleotide sequence ID" value="NZ_CAWPOO010000012.1"/>
</dbReference>
<dbReference type="SUPFAM" id="SSF54001">
    <property type="entry name" value="Cysteine proteinases"/>
    <property type="match status" value="1"/>
</dbReference>
<dbReference type="AlphaFoldDB" id="A0A7X1B6J5"/>
<evidence type="ECO:0000256" key="1">
    <source>
        <dbReference type="SAM" id="Phobius"/>
    </source>
</evidence>